<dbReference type="EMBL" id="CAJNDS010002794">
    <property type="protein sequence ID" value="CAE7599988.1"/>
    <property type="molecule type" value="Genomic_DNA"/>
</dbReference>
<protein>
    <submittedName>
        <fullName evidence="1">Uncharacterized protein</fullName>
    </submittedName>
</protein>
<gene>
    <name evidence="1" type="ORF">SNAT2548_LOCUS34136</name>
</gene>
<organism evidence="1 2">
    <name type="scientific">Symbiodinium natans</name>
    <dbReference type="NCBI Taxonomy" id="878477"/>
    <lineage>
        <taxon>Eukaryota</taxon>
        <taxon>Sar</taxon>
        <taxon>Alveolata</taxon>
        <taxon>Dinophyceae</taxon>
        <taxon>Suessiales</taxon>
        <taxon>Symbiodiniaceae</taxon>
        <taxon>Symbiodinium</taxon>
    </lineage>
</organism>
<evidence type="ECO:0000313" key="1">
    <source>
        <dbReference type="EMBL" id="CAE7599988.1"/>
    </source>
</evidence>
<proteinExistence type="predicted"/>
<name>A0A812V5R1_9DINO</name>
<dbReference type="AlphaFoldDB" id="A0A812V5R1"/>
<sequence length="116" mass="13333">MGLPPVIWSTGGVLALAVCRSRLAAWGRLRGAFRTRHNNFQGFLRALEAFISSRIQREERDDRSEFTINYKLLFDADPWAGWKCWKLVFIMLQAITSGSMASCITSVLPWRWRCPP</sequence>
<comment type="caution">
    <text evidence="1">The sequence shown here is derived from an EMBL/GenBank/DDBJ whole genome shotgun (WGS) entry which is preliminary data.</text>
</comment>
<keyword evidence="2" id="KW-1185">Reference proteome</keyword>
<reference evidence="1" key="1">
    <citation type="submission" date="2021-02" db="EMBL/GenBank/DDBJ databases">
        <authorList>
            <person name="Dougan E. K."/>
            <person name="Rhodes N."/>
            <person name="Thang M."/>
            <person name="Chan C."/>
        </authorList>
    </citation>
    <scope>NUCLEOTIDE SEQUENCE</scope>
</reference>
<evidence type="ECO:0000313" key="2">
    <source>
        <dbReference type="Proteomes" id="UP000604046"/>
    </source>
</evidence>
<accession>A0A812V5R1</accession>
<dbReference type="Proteomes" id="UP000604046">
    <property type="component" value="Unassembled WGS sequence"/>
</dbReference>